<feature type="region of interest" description="Disordered" evidence="1">
    <location>
        <begin position="55"/>
        <end position="103"/>
    </location>
</feature>
<dbReference type="EMBL" id="FQYN01000010">
    <property type="protein sequence ID" value="SHJ75930.1"/>
    <property type="molecule type" value="Genomic_DNA"/>
</dbReference>
<organism evidence="2 3">
    <name type="scientific">Hymenobacter daecheongensis DSM 21074</name>
    <dbReference type="NCBI Taxonomy" id="1121955"/>
    <lineage>
        <taxon>Bacteria</taxon>
        <taxon>Pseudomonadati</taxon>
        <taxon>Bacteroidota</taxon>
        <taxon>Cytophagia</taxon>
        <taxon>Cytophagales</taxon>
        <taxon>Hymenobacteraceae</taxon>
        <taxon>Hymenobacter</taxon>
    </lineage>
</organism>
<evidence type="ECO:0000313" key="3">
    <source>
        <dbReference type="Proteomes" id="UP000184418"/>
    </source>
</evidence>
<accession>A0A1M6LXR0</accession>
<dbReference type="RefSeq" id="WP_073112284.1">
    <property type="nucleotide sequence ID" value="NZ_FQYN01000010.1"/>
</dbReference>
<dbReference type="OrthoDB" id="9990289at2"/>
<feature type="compositionally biased region" description="Basic residues" evidence="1">
    <location>
        <begin position="94"/>
        <end position="103"/>
    </location>
</feature>
<keyword evidence="3" id="KW-1185">Reference proteome</keyword>
<name>A0A1M6LXR0_9BACT</name>
<feature type="compositionally biased region" description="Low complexity" evidence="1">
    <location>
        <begin position="1"/>
        <end position="10"/>
    </location>
</feature>
<dbReference type="Proteomes" id="UP000184418">
    <property type="component" value="Unassembled WGS sequence"/>
</dbReference>
<evidence type="ECO:0000313" key="2">
    <source>
        <dbReference type="EMBL" id="SHJ75930.1"/>
    </source>
</evidence>
<dbReference type="STRING" id="1121955.SAMN02745146_0093"/>
<reference evidence="2 3" key="1">
    <citation type="submission" date="2016-11" db="EMBL/GenBank/DDBJ databases">
        <authorList>
            <person name="Jaros S."/>
            <person name="Januszkiewicz K."/>
            <person name="Wedrychowicz H."/>
        </authorList>
    </citation>
    <scope>NUCLEOTIDE SEQUENCE [LARGE SCALE GENOMIC DNA]</scope>
    <source>
        <strain evidence="2 3">DSM 21074</strain>
    </source>
</reference>
<gene>
    <name evidence="2" type="ORF">SAMN02745146_0093</name>
</gene>
<dbReference type="AlphaFoldDB" id="A0A1M6LXR0"/>
<evidence type="ECO:0000256" key="1">
    <source>
        <dbReference type="SAM" id="MobiDB-lite"/>
    </source>
</evidence>
<sequence>MNLSSLSELQEQSKETFAAHPGTAKVFATADGNIFLNENAGRNHARQEKLELHTIERGEAQPAATEPANEVPAPVDTETPADETPSEASEVPAKKKTTKAAGN</sequence>
<feature type="region of interest" description="Disordered" evidence="1">
    <location>
        <begin position="1"/>
        <end position="21"/>
    </location>
</feature>
<proteinExistence type="predicted"/>
<protein>
    <submittedName>
        <fullName evidence="2">Uncharacterized protein</fullName>
    </submittedName>
</protein>